<feature type="compositionally biased region" description="Basic and acidic residues" evidence="1">
    <location>
        <begin position="73"/>
        <end position="82"/>
    </location>
</feature>
<feature type="compositionally biased region" description="Basic residues" evidence="1">
    <location>
        <begin position="83"/>
        <end position="96"/>
    </location>
</feature>
<proteinExistence type="predicted"/>
<gene>
    <name evidence="3" type="ORF">CAMP_LOCUS14604</name>
</gene>
<feature type="compositionally biased region" description="Gly residues" evidence="1">
    <location>
        <begin position="110"/>
        <end position="119"/>
    </location>
</feature>
<organism evidence="3 4">
    <name type="scientific">Caenorhabditis angaria</name>
    <dbReference type="NCBI Taxonomy" id="860376"/>
    <lineage>
        <taxon>Eukaryota</taxon>
        <taxon>Metazoa</taxon>
        <taxon>Ecdysozoa</taxon>
        <taxon>Nematoda</taxon>
        <taxon>Chromadorea</taxon>
        <taxon>Rhabditida</taxon>
        <taxon>Rhabditina</taxon>
        <taxon>Rhabditomorpha</taxon>
        <taxon>Rhabditoidea</taxon>
        <taxon>Rhabditidae</taxon>
        <taxon>Peloderinae</taxon>
        <taxon>Caenorhabditis</taxon>
    </lineage>
</organism>
<keyword evidence="2" id="KW-1133">Transmembrane helix</keyword>
<feature type="compositionally biased region" description="Basic and acidic residues" evidence="1">
    <location>
        <begin position="98"/>
        <end position="108"/>
    </location>
</feature>
<accession>A0A9P1IVF4</accession>
<feature type="transmembrane region" description="Helical" evidence="2">
    <location>
        <begin position="15"/>
        <end position="38"/>
    </location>
</feature>
<evidence type="ECO:0000313" key="3">
    <source>
        <dbReference type="EMBL" id="CAI5451967.1"/>
    </source>
</evidence>
<reference evidence="3" key="1">
    <citation type="submission" date="2022-11" db="EMBL/GenBank/DDBJ databases">
        <authorList>
            <person name="Kikuchi T."/>
        </authorList>
    </citation>
    <scope>NUCLEOTIDE SEQUENCE</scope>
    <source>
        <strain evidence="3">PS1010</strain>
    </source>
</reference>
<dbReference type="EMBL" id="CANHGI010000005">
    <property type="protein sequence ID" value="CAI5451967.1"/>
    <property type="molecule type" value="Genomic_DNA"/>
</dbReference>
<feature type="compositionally biased region" description="Polar residues" evidence="1">
    <location>
        <begin position="58"/>
        <end position="69"/>
    </location>
</feature>
<keyword evidence="2" id="KW-0812">Transmembrane</keyword>
<protein>
    <submittedName>
        <fullName evidence="3">Uncharacterized protein</fullName>
    </submittedName>
</protein>
<evidence type="ECO:0000256" key="2">
    <source>
        <dbReference type="SAM" id="Phobius"/>
    </source>
</evidence>
<feature type="region of interest" description="Disordered" evidence="1">
    <location>
        <begin position="46"/>
        <end position="121"/>
    </location>
</feature>
<name>A0A9P1IVF4_9PELO</name>
<keyword evidence="4" id="KW-1185">Reference proteome</keyword>
<dbReference type="AlphaFoldDB" id="A0A9P1IVF4"/>
<feature type="compositionally biased region" description="Basic and acidic residues" evidence="1">
    <location>
        <begin position="177"/>
        <end position="193"/>
    </location>
</feature>
<evidence type="ECO:0000256" key="1">
    <source>
        <dbReference type="SAM" id="MobiDB-lite"/>
    </source>
</evidence>
<feature type="region of interest" description="Disordered" evidence="1">
    <location>
        <begin position="177"/>
        <end position="213"/>
    </location>
</feature>
<comment type="caution">
    <text evidence="3">The sequence shown here is derived from an EMBL/GenBank/DDBJ whole genome shotgun (WGS) entry which is preliminary data.</text>
</comment>
<keyword evidence="2" id="KW-0472">Membrane</keyword>
<dbReference type="Proteomes" id="UP001152747">
    <property type="component" value="Unassembled WGS sequence"/>
</dbReference>
<evidence type="ECO:0000313" key="4">
    <source>
        <dbReference type="Proteomes" id="UP001152747"/>
    </source>
</evidence>
<sequence>MDQILFLSMSSAKNIILIVYNIVFAIIIAISMITCVVARIEKDKPCSKSSAVSGSQSATHTTTKSPVPTSDNKNVKNKEEKKSSKKMFKSSKKILSYKKVEEKEKNETGDGTGTDGGDGMMYDEDGNVTGMKHEQTVRIEMVDDASKTRSTRSMLPNNNNIDTTGLLLYEVDEKGEKQSVMETARKSVKENKPQKSLNLDPTQEDVHGSELAN</sequence>
<feature type="compositionally biased region" description="Basic and acidic residues" evidence="1">
    <location>
        <begin position="204"/>
        <end position="213"/>
    </location>
</feature>
<feature type="compositionally biased region" description="Low complexity" evidence="1">
    <location>
        <begin position="47"/>
        <end position="57"/>
    </location>
</feature>